<dbReference type="InterPro" id="IPR036420">
    <property type="entry name" value="BRCT_dom_sf"/>
</dbReference>
<proteinExistence type="predicted"/>
<dbReference type="Gene3D" id="3.30.420.10">
    <property type="entry name" value="Ribonuclease H-like superfamily/Ribonuclease H"/>
    <property type="match status" value="1"/>
</dbReference>
<dbReference type="SUPFAM" id="SSF52113">
    <property type="entry name" value="BRCT domain"/>
    <property type="match status" value="1"/>
</dbReference>
<dbReference type="PANTHER" id="PTHR30231">
    <property type="entry name" value="DNA POLYMERASE III SUBUNIT EPSILON"/>
    <property type="match status" value="1"/>
</dbReference>
<sequence>MIENGCVTSDFYTLVNPEAHFDPFNIQLTGITPEMVADKPTFPELWEKIQPIMDSGLLIAHNAPFDMGVLAQCLNNYRIEWQPFTYYACTCVMGRACYPNLNNHKLNTLCEYLQLDLDHHNAGSDSRACAELLLDYIRHGLTPERFLRRYDLAQRRTLRTPPKAAPSETTRQLLELKELLGAVTADNELKEEEVLFLQNWMVRNITLRGNFPFDKIFETVDSALEDGILEKFELDSMLQLFERITDPVASACSCDCFDISGKTFCLTGEFEFGSRSEVESALCQKGGTPVGSVTRKTDCLVVGSKGSEAWSNGNYGTKVKKAMELQEKGISIRIVKEQNICSLLSV</sequence>
<protein>
    <submittedName>
        <fullName evidence="2">DNA polymerase III PolC-type</fullName>
        <ecNumber evidence="2">2.7.7.7</ecNumber>
    </submittedName>
</protein>
<reference evidence="2" key="1">
    <citation type="submission" date="2019-08" db="EMBL/GenBank/DDBJ databases">
        <authorList>
            <person name="Kucharzyk K."/>
            <person name="Murdoch R.W."/>
            <person name="Higgins S."/>
            <person name="Loffler F."/>
        </authorList>
    </citation>
    <scope>NUCLEOTIDE SEQUENCE</scope>
</reference>
<dbReference type="CDD" id="cd06130">
    <property type="entry name" value="DNA_pol_III_epsilon_like"/>
    <property type="match status" value="1"/>
</dbReference>
<dbReference type="InterPro" id="IPR013520">
    <property type="entry name" value="Ribonucl_H"/>
</dbReference>
<dbReference type="Gene3D" id="3.40.50.10190">
    <property type="entry name" value="BRCT domain"/>
    <property type="match status" value="1"/>
</dbReference>
<gene>
    <name evidence="2" type="primary">polC_36</name>
    <name evidence="2" type="ORF">SDC9_57891</name>
</gene>
<dbReference type="CDD" id="cd17748">
    <property type="entry name" value="BRCT_DNA_ligase_like"/>
    <property type="match status" value="1"/>
</dbReference>
<dbReference type="InterPro" id="IPR036397">
    <property type="entry name" value="RNaseH_sf"/>
</dbReference>
<dbReference type="EMBL" id="VSSQ01001844">
    <property type="protein sequence ID" value="MPM11545.1"/>
    <property type="molecule type" value="Genomic_DNA"/>
</dbReference>
<keyword evidence="2" id="KW-0808">Transferase</keyword>
<dbReference type="InterPro" id="IPR001357">
    <property type="entry name" value="BRCT_dom"/>
</dbReference>
<dbReference type="GO" id="GO:0003676">
    <property type="term" value="F:nucleic acid binding"/>
    <property type="evidence" value="ECO:0007669"/>
    <property type="project" value="InterPro"/>
</dbReference>
<dbReference type="GO" id="GO:0005829">
    <property type="term" value="C:cytosol"/>
    <property type="evidence" value="ECO:0007669"/>
    <property type="project" value="TreeGrafter"/>
</dbReference>
<dbReference type="AlphaFoldDB" id="A0A644X5Y3"/>
<evidence type="ECO:0000313" key="2">
    <source>
        <dbReference type="EMBL" id="MPM11545.1"/>
    </source>
</evidence>
<feature type="domain" description="BRCT" evidence="1">
    <location>
        <begin position="259"/>
        <end position="346"/>
    </location>
</feature>
<dbReference type="Pfam" id="PF00533">
    <property type="entry name" value="BRCT"/>
    <property type="match status" value="1"/>
</dbReference>
<dbReference type="Pfam" id="PF00929">
    <property type="entry name" value="RNase_T"/>
    <property type="match status" value="1"/>
</dbReference>
<dbReference type="PROSITE" id="PS50172">
    <property type="entry name" value="BRCT"/>
    <property type="match status" value="1"/>
</dbReference>
<organism evidence="2">
    <name type="scientific">bioreactor metagenome</name>
    <dbReference type="NCBI Taxonomy" id="1076179"/>
    <lineage>
        <taxon>unclassified sequences</taxon>
        <taxon>metagenomes</taxon>
        <taxon>ecological metagenomes</taxon>
    </lineage>
</organism>
<evidence type="ECO:0000259" key="1">
    <source>
        <dbReference type="PROSITE" id="PS50172"/>
    </source>
</evidence>
<accession>A0A644X5Y3</accession>
<dbReference type="InterPro" id="IPR012337">
    <property type="entry name" value="RNaseH-like_sf"/>
</dbReference>
<name>A0A644X5Y3_9ZZZZ</name>
<dbReference type="EC" id="2.7.7.7" evidence="2"/>
<dbReference type="SUPFAM" id="SSF53098">
    <property type="entry name" value="Ribonuclease H-like"/>
    <property type="match status" value="1"/>
</dbReference>
<dbReference type="GO" id="GO:0003887">
    <property type="term" value="F:DNA-directed DNA polymerase activity"/>
    <property type="evidence" value="ECO:0007669"/>
    <property type="project" value="UniProtKB-EC"/>
</dbReference>
<dbReference type="PANTHER" id="PTHR30231:SF42">
    <property type="entry name" value="EXONUCLEASE"/>
    <property type="match status" value="1"/>
</dbReference>
<comment type="caution">
    <text evidence="2">The sequence shown here is derived from an EMBL/GenBank/DDBJ whole genome shotgun (WGS) entry which is preliminary data.</text>
</comment>
<keyword evidence="2" id="KW-0548">Nucleotidyltransferase</keyword>
<dbReference type="GO" id="GO:0008408">
    <property type="term" value="F:3'-5' exonuclease activity"/>
    <property type="evidence" value="ECO:0007669"/>
    <property type="project" value="TreeGrafter"/>
</dbReference>
<dbReference type="SMART" id="SM00479">
    <property type="entry name" value="EXOIII"/>
    <property type="match status" value="1"/>
</dbReference>